<evidence type="ECO:0000313" key="6">
    <source>
        <dbReference type="Proteomes" id="UP000001514"/>
    </source>
</evidence>
<protein>
    <submittedName>
        <fullName evidence="5">Uncharacterized protein ASH2-like</fullName>
    </submittedName>
</protein>
<dbReference type="FunFam" id="2.60.120.920:FF:000043">
    <property type="entry name" value="Protein TRAUCO"/>
    <property type="match status" value="1"/>
</dbReference>
<feature type="compositionally biased region" description="Acidic residues" evidence="3">
    <location>
        <begin position="1"/>
        <end position="20"/>
    </location>
</feature>
<comment type="subcellular location">
    <subcellularLocation>
        <location evidence="1">Nucleus</location>
    </subcellularLocation>
</comment>
<dbReference type="GO" id="GO:0048188">
    <property type="term" value="C:Set1C/COMPASS complex"/>
    <property type="evidence" value="ECO:0000318"/>
    <property type="project" value="GO_Central"/>
</dbReference>
<feature type="domain" description="B30.2/SPRY" evidence="4">
    <location>
        <begin position="159"/>
        <end position="375"/>
    </location>
</feature>
<dbReference type="InterPro" id="IPR014729">
    <property type="entry name" value="Rossmann-like_a/b/a_fold"/>
</dbReference>
<dbReference type="SUPFAM" id="SSF52402">
    <property type="entry name" value="Adenine nucleotide alpha hydrolases-like"/>
    <property type="match status" value="1"/>
</dbReference>
<dbReference type="SMART" id="SM00449">
    <property type="entry name" value="SPRY"/>
    <property type="match status" value="1"/>
</dbReference>
<accession>D8QUE8</accession>
<dbReference type="PROSITE" id="PS50188">
    <property type="entry name" value="B302_SPRY"/>
    <property type="match status" value="1"/>
</dbReference>
<dbReference type="InterPro" id="IPR003877">
    <property type="entry name" value="SPRY_dom"/>
</dbReference>
<reference evidence="5 6" key="1">
    <citation type="journal article" date="2011" name="Science">
        <title>The Selaginella genome identifies genetic changes associated with the evolution of vascular plants.</title>
        <authorList>
            <person name="Banks J.A."/>
            <person name="Nishiyama T."/>
            <person name="Hasebe M."/>
            <person name="Bowman J.L."/>
            <person name="Gribskov M."/>
            <person name="dePamphilis C."/>
            <person name="Albert V.A."/>
            <person name="Aono N."/>
            <person name="Aoyama T."/>
            <person name="Ambrose B.A."/>
            <person name="Ashton N.W."/>
            <person name="Axtell M.J."/>
            <person name="Barker E."/>
            <person name="Barker M.S."/>
            <person name="Bennetzen J.L."/>
            <person name="Bonawitz N.D."/>
            <person name="Chapple C."/>
            <person name="Cheng C."/>
            <person name="Correa L.G."/>
            <person name="Dacre M."/>
            <person name="DeBarry J."/>
            <person name="Dreyer I."/>
            <person name="Elias M."/>
            <person name="Engstrom E.M."/>
            <person name="Estelle M."/>
            <person name="Feng L."/>
            <person name="Finet C."/>
            <person name="Floyd S.K."/>
            <person name="Frommer W.B."/>
            <person name="Fujita T."/>
            <person name="Gramzow L."/>
            <person name="Gutensohn M."/>
            <person name="Harholt J."/>
            <person name="Hattori M."/>
            <person name="Heyl A."/>
            <person name="Hirai T."/>
            <person name="Hiwatashi Y."/>
            <person name="Ishikawa M."/>
            <person name="Iwata M."/>
            <person name="Karol K.G."/>
            <person name="Koehler B."/>
            <person name="Kolukisaoglu U."/>
            <person name="Kubo M."/>
            <person name="Kurata T."/>
            <person name="Lalonde S."/>
            <person name="Li K."/>
            <person name="Li Y."/>
            <person name="Litt A."/>
            <person name="Lyons E."/>
            <person name="Manning G."/>
            <person name="Maruyama T."/>
            <person name="Michael T.P."/>
            <person name="Mikami K."/>
            <person name="Miyazaki S."/>
            <person name="Morinaga S."/>
            <person name="Murata T."/>
            <person name="Mueller-Roeber B."/>
            <person name="Nelson D.R."/>
            <person name="Obara M."/>
            <person name="Oguri Y."/>
            <person name="Olmstead R.G."/>
            <person name="Onodera N."/>
            <person name="Petersen B.L."/>
            <person name="Pils B."/>
            <person name="Prigge M."/>
            <person name="Rensing S.A."/>
            <person name="Riano-Pachon D.M."/>
            <person name="Roberts A.W."/>
            <person name="Sato Y."/>
            <person name="Scheller H.V."/>
            <person name="Schulz B."/>
            <person name="Schulz C."/>
            <person name="Shakirov E.V."/>
            <person name="Shibagaki N."/>
            <person name="Shinohara N."/>
            <person name="Shippen D.E."/>
            <person name="Soerensen I."/>
            <person name="Sotooka R."/>
            <person name="Sugimoto N."/>
            <person name="Sugita M."/>
            <person name="Sumikawa N."/>
            <person name="Tanurdzic M."/>
            <person name="Theissen G."/>
            <person name="Ulvskov P."/>
            <person name="Wakazuki S."/>
            <person name="Weng J.K."/>
            <person name="Willats W.W."/>
            <person name="Wipf D."/>
            <person name="Wolf P.G."/>
            <person name="Yang L."/>
            <person name="Zimmer A.D."/>
            <person name="Zhu Q."/>
            <person name="Mitros T."/>
            <person name="Hellsten U."/>
            <person name="Loque D."/>
            <person name="Otillar R."/>
            <person name="Salamov A."/>
            <person name="Schmutz J."/>
            <person name="Shapiro H."/>
            <person name="Lindquist E."/>
            <person name="Lucas S."/>
            <person name="Rokhsar D."/>
            <person name="Grigoriev I.V."/>
        </authorList>
    </citation>
    <scope>NUCLEOTIDE SEQUENCE [LARGE SCALE GENOMIC DNA]</scope>
</reference>
<dbReference type="InParanoid" id="D8QUE8"/>
<dbReference type="CDD" id="cd00293">
    <property type="entry name" value="USP-like"/>
    <property type="match status" value="1"/>
</dbReference>
<evidence type="ECO:0000313" key="5">
    <source>
        <dbReference type="EMBL" id="EFJ36281.1"/>
    </source>
</evidence>
<dbReference type="Gene3D" id="3.40.50.620">
    <property type="entry name" value="HUPs"/>
    <property type="match status" value="1"/>
</dbReference>
<dbReference type="CDD" id="cd12872">
    <property type="entry name" value="SPRY_Ash2"/>
    <property type="match status" value="1"/>
</dbReference>
<dbReference type="EMBL" id="GL377567">
    <property type="protein sequence ID" value="EFJ36281.1"/>
    <property type="molecule type" value="Genomic_DNA"/>
</dbReference>
<keyword evidence="2" id="KW-0539">Nucleus</keyword>
<dbReference type="PANTHER" id="PTHR10598:SF0">
    <property type="entry name" value="SET1_ASH2 HISTONE METHYLTRANSFERASE COMPLEX SUBUNIT ASH2"/>
    <property type="match status" value="1"/>
</dbReference>
<dbReference type="InterPro" id="IPR043136">
    <property type="entry name" value="B30.2/SPRY_sf"/>
</dbReference>
<dbReference type="AlphaFoldDB" id="D8QUE8"/>
<dbReference type="InterPro" id="IPR001870">
    <property type="entry name" value="B30.2/SPRY"/>
</dbReference>
<dbReference type="SUPFAM" id="SSF49899">
    <property type="entry name" value="Concanavalin A-like lectins/glucanases"/>
    <property type="match status" value="1"/>
</dbReference>
<proteinExistence type="predicted"/>
<name>D8QUE8_SELML</name>
<feature type="compositionally biased region" description="Basic residues" evidence="3">
    <location>
        <begin position="102"/>
        <end position="112"/>
    </location>
</feature>
<dbReference type="KEGG" id="smo:SELMODRAFT_449986"/>
<dbReference type="Gene3D" id="2.60.120.920">
    <property type="match status" value="1"/>
</dbReference>
<evidence type="ECO:0000256" key="2">
    <source>
        <dbReference type="ARBA" id="ARBA00023242"/>
    </source>
</evidence>
<dbReference type="STRING" id="88036.D8QUE8"/>
<dbReference type="HOGENOM" id="CLU_413566_0_0_1"/>
<feature type="region of interest" description="Disordered" evidence="3">
    <location>
        <begin position="1"/>
        <end position="157"/>
    </location>
</feature>
<dbReference type="eggNOG" id="KOG2626">
    <property type="taxonomic scope" value="Eukaryota"/>
</dbReference>
<evidence type="ECO:0000256" key="3">
    <source>
        <dbReference type="SAM" id="MobiDB-lite"/>
    </source>
</evidence>
<dbReference type="Proteomes" id="UP000001514">
    <property type="component" value="Unassembled WGS sequence"/>
</dbReference>
<dbReference type="Gramene" id="EFJ36281">
    <property type="protein sequence ID" value="EFJ36281"/>
    <property type="gene ID" value="SELMODRAFT_449986"/>
</dbReference>
<feature type="compositionally biased region" description="Basic residues" evidence="3">
    <location>
        <begin position="139"/>
        <end position="148"/>
    </location>
</feature>
<keyword evidence="6" id="KW-1185">Reference proteome</keyword>
<organism evidence="6">
    <name type="scientific">Selaginella moellendorffii</name>
    <name type="common">Spikemoss</name>
    <dbReference type="NCBI Taxonomy" id="88036"/>
    <lineage>
        <taxon>Eukaryota</taxon>
        <taxon>Viridiplantae</taxon>
        <taxon>Streptophyta</taxon>
        <taxon>Embryophyta</taxon>
        <taxon>Tracheophyta</taxon>
        <taxon>Lycopodiopsida</taxon>
        <taxon>Selaginellales</taxon>
        <taxon>Selaginellaceae</taxon>
        <taxon>Selaginella</taxon>
    </lineage>
</organism>
<feature type="compositionally biased region" description="Low complexity" evidence="3">
    <location>
        <begin position="459"/>
        <end position="478"/>
    </location>
</feature>
<sequence length="664" mass="71662">MEEELAEQGEGGDEEMEDEDRTPSLRLGDDDDDNNNSPNAAGDDDEGVSRDPNSTPDATDAVPIENVNRGDGNEEEEEEAAPGTPVPETPEMEIPAAEGGNNKKKGKVSQKRKQGDEGASAAAAKKPKKRNTNVWSKSTTRKSSKKGGSKTQAKALENENSVYLNPVVPKIEDGPDLPVLLSKFQKAEKVELSADQLSAGSIKGYRMVRATRGVVEGAWYFEITVEHLGKTGHTRLGWCTQKGDVQAPVGYDSHGYGYRDLEGSKVHAALREPYGEAYVEGDTIGFYINLPNGAALAPKPPEIVSFKGLPYTAETKEEPLKPLPGGEIVFFRNGVYQGCAYKDIYAGRYFPAASMYTLPNEPNCTVRFNFGPDFAFPITDWKDHTPPQPMSAAPFAGTHEMEAVAAIAAAAGGRLQMEPLKQETDAGGQEAGNGNGHSKSNSPGEAAEKKPRGKPPKPGSAKKTTPSSKKKTTTTSSSIIRHSLQLAVEVPIESTDAIISQAPANRSRCYSIRPQRFRVARCSSSATDGAPAIAKEFQHVLLPIIDKNPYLSDSTRQAAATATSLAKKYGAKITVVVIDEEKKEKDYEQRLQTIRWHLEEGGIQDYGMLEKIGEGKKAAVVIGEVADDMGLDLVVLSMECIHSKHIDGNLLAEFVPCPVLLLPL</sequence>
<evidence type="ECO:0000256" key="1">
    <source>
        <dbReference type="ARBA" id="ARBA00004123"/>
    </source>
</evidence>
<dbReference type="PANTHER" id="PTHR10598">
    <property type="entry name" value="SET1/ASH2 HISTONE METHYLTRANSFERASE COMPLEX SUBUNIT ASH2"/>
    <property type="match status" value="1"/>
</dbReference>
<feature type="region of interest" description="Disordered" evidence="3">
    <location>
        <begin position="424"/>
        <end position="478"/>
    </location>
</feature>
<dbReference type="Pfam" id="PF00622">
    <property type="entry name" value="SPRY"/>
    <property type="match status" value="1"/>
</dbReference>
<dbReference type="GO" id="GO:0000976">
    <property type="term" value="F:transcription cis-regulatory region binding"/>
    <property type="evidence" value="ECO:0000318"/>
    <property type="project" value="GO_Central"/>
</dbReference>
<gene>
    <name evidence="5" type="primary">ASH2-like</name>
    <name evidence="5" type="ORF">SELMODRAFT_449986</name>
</gene>
<dbReference type="InterPro" id="IPR037353">
    <property type="entry name" value="ASH2"/>
</dbReference>
<evidence type="ECO:0000259" key="4">
    <source>
        <dbReference type="PROSITE" id="PS50188"/>
    </source>
</evidence>
<dbReference type="InterPro" id="IPR013320">
    <property type="entry name" value="ConA-like_dom_sf"/>
</dbReference>